<organism evidence="1 2">
    <name type="scientific">Pseudoxanthomonas mexicana</name>
    <dbReference type="NCBI Taxonomy" id="128785"/>
    <lineage>
        <taxon>Bacteria</taxon>
        <taxon>Pseudomonadati</taxon>
        <taxon>Pseudomonadota</taxon>
        <taxon>Gammaproteobacteria</taxon>
        <taxon>Lysobacterales</taxon>
        <taxon>Lysobacteraceae</taxon>
        <taxon>Pseudoxanthomonas</taxon>
    </lineage>
</organism>
<name>A0ABX6RFA5_PSEMX</name>
<sequence length="116" mass="12523">MGTSIYSSMSFTKALDYIGTQVGRDITLRQLHTLAVIVSAGPVGIDVTKVGEATQSSAAAVSRNVRVLGTHHYDRSKGEGMGLISIELDPLDNRRRLAKPTDKGVELLKRVLSMLN</sequence>
<evidence type="ECO:0000313" key="2">
    <source>
        <dbReference type="Proteomes" id="UP000515506"/>
    </source>
</evidence>
<gene>
    <name evidence="1" type="ORF">H4W19_06425</name>
</gene>
<dbReference type="InterPro" id="IPR036388">
    <property type="entry name" value="WH-like_DNA-bd_sf"/>
</dbReference>
<protein>
    <recommendedName>
        <fullName evidence="3">MarR family transcriptional regulator</fullName>
    </recommendedName>
</protein>
<keyword evidence="2" id="KW-1185">Reference proteome</keyword>
<evidence type="ECO:0000313" key="1">
    <source>
        <dbReference type="EMBL" id="QND81390.1"/>
    </source>
</evidence>
<dbReference type="RefSeq" id="WP_185896486.1">
    <property type="nucleotide sequence ID" value="NZ_CP060028.1"/>
</dbReference>
<accession>A0ABX6RFA5</accession>
<dbReference type="SUPFAM" id="SSF46785">
    <property type="entry name" value="Winged helix' DNA-binding domain"/>
    <property type="match status" value="1"/>
</dbReference>
<evidence type="ECO:0008006" key="3">
    <source>
        <dbReference type="Google" id="ProtNLM"/>
    </source>
</evidence>
<dbReference type="InterPro" id="IPR036390">
    <property type="entry name" value="WH_DNA-bd_sf"/>
</dbReference>
<proteinExistence type="predicted"/>
<dbReference type="Gene3D" id="1.10.10.10">
    <property type="entry name" value="Winged helix-like DNA-binding domain superfamily/Winged helix DNA-binding domain"/>
    <property type="match status" value="1"/>
</dbReference>
<dbReference type="Proteomes" id="UP000515506">
    <property type="component" value="Chromosome"/>
</dbReference>
<reference evidence="1 2" key="1">
    <citation type="submission" date="2020-08" db="EMBL/GenBank/DDBJ databases">
        <title>Streptomycin resistant and MDR strain, P. mexicana.</title>
        <authorList>
            <person name="Ganesh-kumar S."/>
            <person name="Zhe T."/>
            <person name="Yu Z."/>
            <person name="Min Y."/>
        </authorList>
    </citation>
    <scope>NUCLEOTIDE SEQUENCE [LARGE SCALE GENOMIC DNA]</scope>
    <source>
        <strain evidence="1 2">GTZY</strain>
    </source>
</reference>
<dbReference type="EMBL" id="CP060028">
    <property type="protein sequence ID" value="QND81390.1"/>
    <property type="molecule type" value="Genomic_DNA"/>
</dbReference>